<sequence>MAYVIARNNVFNYGEVGERLSGLRESEIYQQSAKKIENFIINEMGNLKIAKQWQETKLQETESFVALFDTKYPFYVGVGRNYIYTFQKNLEKTLYKSPINGEFKNYKMIENRLFLIGNTTEVYEFDKKDGNIGKSNFMDLIRFPVKDKEQIKIDVYKTYKVGEEIRVSLLGTYTDPKLKSNDGIYLFETEIKLERLYKQYKTSVTKDDIFDVKDGLVFGVLHGFFQKNGQKQYLLGNIPIEFTGETQDKVYGSSYFTGISKNISGEISFGELKELKENLTDIGIFEDRMYVIQDGIFYFSKKGDYFDFFNDTKTDSAFFFRPTPINNVFPEFYSTEVGNRIYATTSKGVYVISAGNVFSSTNYKVYVGSEIPCRDKGVLINDDFYYISDNGDLKCVQLIPNQTGYENYVVSNVEKYDIYNQCESIAKMKYDDRTMLVCTKKRKGSQEENSKTLMFYQALEFNIFRRFSVTSTQSFSNIITLDKYIISVDGTFLTESKKNMQVAKLELNTPFLQTNKGGNYSNDYSSLVERVFIKVLNQDQDAVKGMKIYDTVIAKMPSQDDLFSVFKLETSRKIANGYSIEVTTKENEKVFEILGIDTKIKVSSD</sequence>
<dbReference type="RefSeq" id="WP_062623843.1">
    <property type="nucleotide sequence ID" value="NZ_CAXOUO010000017.1"/>
</dbReference>
<organism evidence="1 2">
    <name type="scientific">Fusobacterium necrophorum subsp. funduliforme</name>
    <dbReference type="NCBI Taxonomy" id="143387"/>
    <lineage>
        <taxon>Bacteria</taxon>
        <taxon>Fusobacteriati</taxon>
        <taxon>Fusobacteriota</taxon>
        <taxon>Fusobacteriia</taxon>
        <taxon>Fusobacteriales</taxon>
        <taxon>Fusobacteriaceae</taxon>
        <taxon>Fusobacterium</taxon>
    </lineage>
</organism>
<name>A0A161QTC1_9FUSO</name>
<evidence type="ECO:0000313" key="1">
    <source>
        <dbReference type="EMBL" id="KYL02843.1"/>
    </source>
</evidence>
<dbReference type="EMBL" id="LVEA01000064">
    <property type="protein sequence ID" value="KYL02843.1"/>
    <property type="molecule type" value="Genomic_DNA"/>
</dbReference>
<comment type="caution">
    <text evidence="1">The sequence shown here is derived from an EMBL/GenBank/DDBJ whole genome shotgun (WGS) entry which is preliminary data.</text>
</comment>
<reference evidence="1 2" key="1">
    <citation type="submission" date="2016-03" db="EMBL/GenBank/DDBJ databases">
        <title>Comparative genomics of human isolates of Fusobacterium necrophorum.</title>
        <authorList>
            <person name="Jensen A."/>
            <person name="Bank S."/>
            <person name="Andersen P.S."/>
            <person name="Kristensen L.H."/>
            <person name="Prag J."/>
        </authorList>
    </citation>
    <scope>NUCLEOTIDE SEQUENCE [LARGE SCALE GENOMIC DNA]</scope>
    <source>
        <strain evidence="1 2">LS_1264</strain>
    </source>
</reference>
<dbReference type="GeneID" id="75075481"/>
<dbReference type="AlphaFoldDB" id="A0A161QTC1"/>
<accession>A0A161QTC1</accession>
<protein>
    <submittedName>
        <fullName evidence="1">Uncharacterized protein</fullName>
    </submittedName>
</protein>
<gene>
    <name evidence="1" type="ORF">A2J07_07110</name>
</gene>
<evidence type="ECO:0000313" key="2">
    <source>
        <dbReference type="Proteomes" id="UP000075816"/>
    </source>
</evidence>
<proteinExistence type="predicted"/>
<dbReference type="Proteomes" id="UP000075816">
    <property type="component" value="Unassembled WGS sequence"/>
</dbReference>